<dbReference type="Proteomes" id="UP000515204">
    <property type="component" value="Unplaced"/>
</dbReference>
<dbReference type="InterPro" id="IPR016181">
    <property type="entry name" value="Acyl_CoA_acyltransferase"/>
</dbReference>
<dbReference type="KEGG" id="dqu:106750373"/>
<evidence type="ECO:0000313" key="4">
    <source>
        <dbReference type="RefSeq" id="XP_014486177.1"/>
    </source>
</evidence>
<dbReference type="Pfam" id="PF00583">
    <property type="entry name" value="Acetyltransf_1"/>
    <property type="match status" value="1"/>
</dbReference>
<protein>
    <submittedName>
        <fullName evidence="3 4">Uncharacterized protein LOC106750373</fullName>
    </submittedName>
</protein>
<feature type="domain" description="N-acetyltransferase" evidence="1">
    <location>
        <begin position="126"/>
        <end position="177"/>
    </location>
</feature>
<evidence type="ECO:0000313" key="2">
    <source>
        <dbReference type="Proteomes" id="UP000515204"/>
    </source>
</evidence>
<dbReference type="InterPro" id="IPR000182">
    <property type="entry name" value="GNAT_dom"/>
</dbReference>
<evidence type="ECO:0000259" key="1">
    <source>
        <dbReference type="Pfam" id="PF00583"/>
    </source>
</evidence>
<dbReference type="GeneID" id="106750373"/>
<dbReference type="AlphaFoldDB" id="A0A6P3Y824"/>
<dbReference type="Gene3D" id="3.40.630.30">
    <property type="match status" value="1"/>
</dbReference>
<organism evidence="2 4">
    <name type="scientific">Dinoponera quadriceps</name>
    <name type="common">South American ant</name>
    <dbReference type="NCBI Taxonomy" id="609295"/>
    <lineage>
        <taxon>Eukaryota</taxon>
        <taxon>Metazoa</taxon>
        <taxon>Ecdysozoa</taxon>
        <taxon>Arthropoda</taxon>
        <taxon>Hexapoda</taxon>
        <taxon>Insecta</taxon>
        <taxon>Pterygota</taxon>
        <taxon>Neoptera</taxon>
        <taxon>Endopterygota</taxon>
        <taxon>Hymenoptera</taxon>
        <taxon>Apocrita</taxon>
        <taxon>Aculeata</taxon>
        <taxon>Formicoidea</taxon>
        <taxon>Formicidae</taxon>
        <taxon>Ponerinae</taxon>
        <taxon>Ponerini</taxon>
        <taxon>Dinoponera</taxon>
    </lineage>
</organism>
<accession>A0A6P3Y824</accession>
<dbReference type="OrthoDB" id="8191594at2759"/>
<evidence type="ECO:0000313" key="3">
    <source>
        <dbReference type="RefSeq" id="XP_014486176.1"/>
    </source>
</evidence>
<reference evidence="3 4" key="1">
    <citation type="submission" date="2025-04" db="UniProtKB">
        <authorList>
            <consortium name="RefSeq"/>
        </authorList>
    </citation>
    <scope>IDENTIFICATION</scope>
</reference>
<dbReference type="RefSeq" id="XP_014486177.1">
    <property type="nucleotide sequence ID" value="XM_014630691.1"/>
</dbReference>
<dbReference type="RefSeq" id="XP_014486176.1">
    <property type="nucleotide sequence ID" value="XM_014630690.1"/>
</dbReference>
<dbReference type="PANTHER" id="PTHR20905:SF28">
    <property type="entry name" value="GH28833P-RELATED"/>
    <property type="match status" value="1"/>
</dbReference>
<gene>
    <name evidence="3 4" type="primary">LOC106750373</name>
</gene>
<dbReference type="CDD" id="cd04301">
    <property type="entry name" value="NAT_SF"/>
    <property type="match status" value="1"/>
</dbReference>
<proteinExistence type="predicted"/>
<dbReference type="SUPFAM" id="SSF55729">
    <property type="entry name" value="Acyl-CoA N-acyltransferases (Nat)"/>
    <property type="match status" value="1"/>
</dbReference>
<keyword evidence="2" id="KW-1185">Reference proteome</keyword>
<sequence length="246" mass="27679">MPVCLGTDPTGTEYRILSGDRLEDALAVQQMSMHHECVAIGMGMYEEPGAAEEMKLVLREVAKDGCTVIAVDRSDRVVAVAFNKLCVPTKPGETDPLQVFINNNIKHRPCRDFFDFLGDVESRVDIFQRYNARGAMEIFYLGTDPRYRGRGIGQQIVNMSLTLARGLHARKLKQICVGKSPIVNEHVRPEVIFAAVASTISQRIAEKLNFETLFEARYEDYVRGGKKMSERIGPRHQTIRLVAHKL</sequence>
<name>A0A6P3Y824_DINQU</name>
<dbReference type="PANTHER" id="PTHR20905">
    <property type="entry name" value="N-ACETYLTRANSFERASE-RELATED"/>
    <property type="match status" value="1"/>
</dbReference>
<dbReference type="GO" id="GO:0008080">
    <property type="term" value="F:N-acetyltransferase activity"/>
    <property type="evidence" value="ECO:0007669"/>
    <property type="project" value="TreeGrafter"/>
</dbReference>